<keyword evidence="3" id="KW-1185">Reference proteome</keyword>
<organism evidence="2 3">
    <name type="scientific">Halobacillus kuroshimensis</name>
    <dbReference type="NCBI Taxonomy" id="302481"/>
    <lineage>
        <taxon>Bacteria</taxon>
        <taxon>Bacillati</taxon>
        <taxon>Bacillota</taxon>
        <taxon>Bacilli</taxon>
        <taxon>Bacillales</taxon>
        <taxon>Bacillaceae</taxon>
        <taxon>Halobacillus</taxon>
    </lineage>
</organism>
<protein>
    <submittedName>
        <fullName evidence="2">Uncharacterized protein</fullName>
    </submittedName>
</protein>
<dbReference type="Proteomes" id="UP000663970">
    <property type="component" value="Unassembled WGS sequence"/>
</dbReference>
<proteinExistence type="predicted"/>
<gene>
    <name evidence="2" type="ORF">JF544_18300</name>
</gene>
<feature type="region of interest" description="Disordered" evidence="1">
    <location>
        <begin position="1"/>
        <end position="20"/>
    </location>
</feature>
<sequence>MVVNYSKMPSRHGTGTYKEYDGNEGNMIMDHYIRENYTSEKTDWKMVVEETSFSTECGRFHGNGHVLNDKGDKMYQALQQFT</sequence>
<evidence type="ECO:0000313" key="2">
    <source>
        <dbReference type="EMBL" id="MBN8237201.1"/>
    </source>
</evidence>
<reference evidence="2 3" key="1">
    <citation type="submission" date="2020-12" db="EMBL/GenBank/DDBJ databases">
        <title>Oil enriched cultivation method for isolating marine PHA-producing bacteria.</title>
        <authorList>
            <person name="Zheng W."/>
            <person name="Yu S."/>
            <person name="Huang Y."/>
        </authorList>
    </citation>
    <scope>NUCLEOTIDE SEQUENCE [LARGE SCALE GENOMIC DNA]</scope>
    <source>
        <strain evidence="2 3">SY-2-6</strain>
    </source>
</reference>
<evidence type="ECO:0000313" key="3">
    <source>
        <dbReference type="Proteomes" id="UP000663970"/>
    </source>
</evidence>
<accession>A0ABS3E0T4</accession>
<comment type="caution">
    <text evidence="2">The sequence shown here is derived from an EMBL/GenBank/DDBJ whole genome shotgun (WGS) entry which is preliminary data.</text>
</comment>
<name>A0ABS3E0T4_9BACI</name>
<evidence type="ECO:0000256" key="1">
    <source>
        <dbReference type="SAM" id="MobiDB-lite"/>
    </source>
</evidence>
<dbReference type="EMBL" id="JAEKJY010000007">
    <property type="protein sequence ID" value="MBN8237201.1"/>
    <property type="molecule type" value="Genomic_DNA"/>
</dbReference>